<accession>A0A3M8APB9</accession>
<proteinExistence type="predicted"/>
<dbReference type="OrthoDB" id="9771302at2"/>
<reference evidence="1 2" key="1">
    <citation type="submission" date="2018-10" db="EMBL/GenBank/DDBJ databases">
        <title>Isolation, diversity and antibacterial activity of antinobacteria from the wheat rhizosphere soil.</title>
        <authorList>
            <person name="Sun T."/>
        </authorList>
    </citation>
    <scope>NUCLEOTIDE SEQUENCE [LARGE SCALE GENOMIC DNA]</scope>
    <source>
        <strain evidence="1 2">SJ-23</strain>
    </source>
</reference>
<protein>
    <submittedName>
        <fullName evidence="1">Uncharacterized protein</fullName>
    </submittedName>
</protein>
<dbReference type="EMBL" id="RHHB01000001">
    <property type="protein sequence ID" value="RNB52365.1"/>
    <property type="molecule type" value="Genomic_DNA"/>
</dbReference>
<evidence type="ECO:0000313" key="1">
    <source>
        <dbReference type="EMBL" id="RNB52365.1"/>
    </source>
</evidence>
<sequence length="83" mass="9142">MVVAPWPVWAQYALAQVTEWTMKVPLVAKAQVRMLAEGVTDAAPPAASVPDDLLPQRRFTAEQIRSALPEPGGFGWKDLRVSR</sequence>
<dbReference type="AlphaFoldDB" id="A0A3M8APB9"/>
<dbReference type="Proteomes" id="UP000275048">
    <property type="component" value="Unassembled WGS sequence"/>
</dbReference>
<name>A0A3M8APB9_9MICO</name>
<organism evidence="1 2">
    <name type="scientific">Agromyces tardus</name>
    <dbReference type="NCBI Taxonomy" id="2583849"/>
    <lineage>
        <taxon>Bacteria</taxon>
        <taxon>Bacillati</taxon>
        <taxon>Actinomycetota</taxon>
        <taxon>Actinomycetes</taxon>
        <taxon>Micrococcales</taxon>
        <taxon>Microbacteriaceae</taxon>
        <taxon>Agromyces</taxon>
    </lineage>
</organism>
<dbReference type="RefSeq" id="WP_122935202.1">
    <property type="nucleotide sequence ID" value="NZ_JBHSNT010000007.1"/>
</dbReference>
<keyword evidence="2" id="KW-1185">Reference proteome</keyword>
<comment type="caution">
    <text evidence="1">The sequence shown here is derived from an EMBL/GenBank/DDBJ whole genome shotgun (WGS) entry which is preliminary data.</text>
</comment>
<evidence type="ECO:0000313" key="2">
    <source>
        <dbReference type="Proteomes" id="UP000275048"/>
    </source>
</evidence>
<gene>
    <name evidence="1" type="ORF">EDM22_01280</name>
</gene>